<proteinExistence type="predicted"/>
<name>A0A0G2I6J6_9EURO</name>
<reference evidence="3" key="1">
    <citation type="journal article" date="2015" name="PLoS Genet.">
        <title>The dynamic genome and transcriptome of the human fungal pathogen Blastomyces and close relative Emmonsia.</title>
        <authorList>
            <person name="Munoz J.F."/>
            <person name="Gauthier G.M."/>
            <person name="Desjardins C.A."/>
            <person name="Gallo J.E."/>
            <person name="Holder J."/>
            <person name="Sullivan T.D."/>
            <person name="Marty A.J."/>
            <person name="Carmen J.C."/>
            <person name="Chen Z."/>
            <person name="Ding L."/>
            <person name="Gujja S."/>
            <person name="Magrini V."/>
            <person name="Misas E."/>
            <person name="Mitreva M."/>
            <person name="Priest M."/>
            <person name="Saif S."/>
            <person name="Whiston E.A."/>
            <person name="Young S."/>
            <person name="Zeng Q."/>
            <person name="Goldman W.E."/>
            <person name="Mardis E.R."/>
            <person name="Taylor J.W."/>
            <person name="McEwen J.G."/>
            <person name="Clay O.K."/>
            <person name="Klein B.S."/>
            <person name="Cuomo C.A."/>
        </authorList>
    </citation>
    <scope>NUCLEOTIDE SEQUENCE [LARGE SCALE GENOMIC DNA]</scope>
    <source>
        <strain evidence="3">UAMH 3008</strain>
    </source>
</reference>
<evidence type="ECO:0000256" key="1">
    <source>
        <dbReference type="SAM" id="MobiDB-lite"/>
    </source>
</evidence>
<feature type="region of interest" description="Disordered" evidence="1">
    <location>
        <begin position="41"/>
        <end position="71"/>
    </location>
</feature>
<dbReference type="EMBL" id="LCZI01000530">
    <property type="protein sequence ID" value="KKZ66098.1"/>
    <property type="molecule type" value="Genomic_DNA"/>
</dbReference>
<accession>A0A0G2I6J6</accession>
<evidence type="ECO:0000313" key="3">
    <source>
        <dbReference type="Proteomes" id="UP000034164"/>
    </source>
</evidence>
<gene>
    <name evidence="2" type="ORF">EMCG_08163</name>
</gene>
<sequence>MHFYWSRKSTASDIVNRAPMGELVQCHTTVVEYCQLNVQESHPPKCRGKESALNRGTEPHPPNTDRKEARNSMVPLEDLLLRTPLQRWDYQNVYGDARGKQSTKSGRCTIDCRRNQISCTQPDDRTQASKLKQGRWQRIYTVRTNAFMEQPFRNSWKRTARSRNSNCFLHVQSQERVSATGG</sequence>
<organism evidence="2 3">
    <name type="scientific">[Emmonsia] crescens</name>
    <dbReference type="NCBI Taxonomy" id="73230"/>
    <lineage>
        <taxon>Eukaryota</taxon>
        <taxon>Fungi</taxon>
        <taxon>Dikarya</taxon>
        <taxon>Ascomycota</taxon>
        <taxon>Pezizomycotina</taxon>
        <taxon>Eurotiomycetes</taxon>
        <taxon>Eurotiomycetidae</taxon>
        <taxon>Onygenales</taxon>
        <taxon>Ajellomycetaceae</taxon>
        <taxon>Emergomyces</taxon>
    </lineage>
</organism>
<dbReference type="VEuPathDB" id="FungiDB:EMCG_08163"/>
<comment type="caution">
    <text evidence="2">The sequence shown here is derived from an EMBL/GenBank/DDBJ whole genome shotgun (WGS) entry which is preliminary data.</text>
</comment>
<protein>
    <submittedName>
        <fullName evidence="2">Uncharacterized protein</fullName>
    </submittedName>
</protein>
<dbReference type="Proteomes" id="UP000034164">
    <property type="component" value="Unassembled WGS sequence"/>
</dbReference>
<evidence type="ECO:0000313" key="2">
    <source>
        <dbReference type="EMBL" id="KKZ66098.1"/>
    </source>
</evidence>
<dbReference type="AlphaFoldDB" id="A0A0G2I6J6"/>